<organism evidence="6 7">
    <name type="scientific">Rhizobium rhododendri</name>
    <dbReference type="NCBI Taxonomy" id="2506430"/>
    <lineage>
        <taxon>Bacteria</taxon>
        <taxon>Pseudomonadati</taxon>
        <taxon>Pseudomonadota</taxon>
        <taxon>Alphaproteobacteria</taxon>
        <taxon>Hyphomicrobiales</taxon>
        <taxon>Rhizobiaceae</taxon>
        <taxon>Rhizobium/Agrobacterium group</taxon>
        <taxon>Rhizobium</taxon>
    </lineage>
</organism>
<dbReference type="InterPro" id="IPR051260">
    <property type="entry name" value="Diverse_substr_monoxygenases"/>
</dbReference>
<evidence type="ECO:0000313" key="6">
    <source>
        <dbReference type="EMBL" id="WFS24979.1"/>
    </source>
</evidence>
<dbReference type="Proteomes" id="UP000318939">
    <property type="component" value="Plasmid unnamed1"/>
</dbReference>
<dbReference type="PANTHER" id="PTHR30011:SF16">
    <property type="entry name" value="C2H2 FINGER DOMAIN TRANSCRIPTION FACTOR (EUROFUNG)-RELATED"/>
    <property type="match status" value="1"/>
</dbReference>
<dbReference type="InterPro" id="IPR020020">
    <property type="entry name" value="Luciferase-type_oxidoreductase"/>
</dbReference>
<evidence type="ECO:0000256" key="1">
    <source>
        <dbReference type="ARBA" id="ARBA00022630"/>
    </source>
</evidence>
<dbReference type="EC" id="1.-.-.-" evidence="6"/>
<evidence type="ECO:0000259" key="5">
    <source>
        <dbReference type="Pfam" id="PF00296"/>
    </source>
</evidence>
<dbReference type="EMBL" id="CP117268">
    <property type="protein sequence ID" value="WFS24979.1"/>
    <property type="molecule type" value="Genomic_DNA"/>
</dbReference>
<dbReference type="Pfam" id="PF00296">
    <property type="entry name" value="Bac_luciferase"/>
    <property type="match status" value="1"/>
</dbReference>
<keyword evidence="6" id="KW-0614">Plasmid</keyword>
<geneLocation type="plasmid" evidence="6 7">
    <name>unnamed1</name>
</geneLocation>
<protein>
    <submittedName>
        <fullName evidence="6">TIGR03571 family LLM class oxidoreductase</fullName>
        <ecNumber evidence="6">1.-.-.-</ecNumber>
    </submittedName>
</protein>
<dbReference type="InterPro" id="IPR011251">
    <property type="entry name" value="Luciferase-like_dom"/>
</dbReference>
<dbReference type="PANTHER" id="PTHR30011">
    <property type="entry name" value="ALKANESULFONATE MONOOXYGENASE-RELATED"/>
    <property type="match status" value="1"/>
</dbReference>
<accession>A0ABY8IPB5</accession>
<gene>
    <name evidence="6" type="ORF">PR018_22050</name>
</gene>
<dbReference type="Gene3D" id="3.20.20.30">
    <property type="entry name" value="Luciferase-like domain"/>
    <property type="match status" value="1"/>
</dbReference>
<feature type="domain" description="Luciferase-like" evidence="5">
    <location>
        <begin position="11"/>
        <end position="219"/>
    </location>
</feature>
<name>A0ABY8IPB5_9HYPH</name>
<keyword evidence="4" id="KW-0503">Monooxygenase</keyword>
<sequence length="308" mass="33442">MLLTPGRLTLGIVLPIQTSHTHDFNYPSQIAIARKADELGFDALWVRDVPLNSDSYPDPVGHSDPWVLLGALAMATTNIQLVTGAIVLPLRNPLHIAKAALSVGALSGGRFVLGLGSGDRPSEFAVFGEEFDRRKEIFRSNWRRLAAALGPDGEVLDGDGRVQVEFSIRPLRAESAIPFLSVGSASQSLEWIARTAAGWATYYRPLAAQADRIALWKTAIGKVTTDFRSFSQSMVLELVDDPDASTEPLGLGIRTGRKGLIRYLDEIGNLGANHVMLNIVPGTRSVDEVLQEIAEDVLPDINNSKPRL</sequence>
<dbReference type="RefSeq" id="WP_142831885.1">
    <property type="nucleotide sequence ID" value="NZ_CP117268.1"/>
</dbReference>
<keyword evidence="3 6" id="KW-0560">Oxidoreductase</keyword>
<proteinExistence type="predicted"/>
<reference evidence="6 7" key="1">
    <citation type="journal article" date="2019" name="Phytopathology">
        <title>A Novel Group of Rhizobium tumorigenes-Like Agrobacteria Associated with Crown Gall Disease of Rhododendron and Blueberry.</title>
        <authorList>
            <person name="Kuzmanovic N."/>
            <person name="Behrens P."/>
            <person name="Idczak E."/>
            <person name="Wagner S."/>
            <person name="Gotz M."/>
            <person name="Sproer C."/>
            <person name="Bunk B."/>
            <person name="Overmann J."/>
            <person name="Smalla K."/>
        </authorList>
    </citation>
    <scope>NUCLEOTIDE SEQUENCE [LARGE SCALE GENOMIC DNA]</scope>
    <source>
        <strain evidence="7">rho-6.2</strain>
    </source>
</reference>
<evidence type="ECO:0000256" key="4">
    <source>
        <dbReference type="ARBA" id="ARBA00023033"/>
    </source>
</evidence>
<evidence type="ECO:0000313" key="7">
    <source>
        <dbReference type="Proteomes" id="UP000318939"/>
    </source>
</evidence>
<dbReference type="NCBIfam" id="TIGR03571">
    <property type="entry name" value="lucif_BA3436"/>
    <property type="match status" value="1"/>
</dbReference>
<evidence type="ECO:0000256" key="3">
    <source>
        <dbReference type="ARBA" id="ARBA00023002"/>
    </source>
</evidence>
<keyword evidence="7" id="KW-1185">Reference proteome</keyword>
<evidence type="ECO:0000256" key="2">
    <source>
        <dbReference type="ARBA" id="ARBA00022643"/>
    </source>
</evidence>
<keyword evidence="1" id="KW-0285">Flavoprotein</keyword>
<reference evidence="6 7" key="2">
    <citation type="journal article" date="2023" name="MicrobiologyOpen">
        <title>Genomics of the tumorigenes clade of the family Rhizobiaceae and description of Rhizobium rhododendri sp. nov.</title>
        <authorList>
            <person name="Kuzmanovic N."/>
            <person name="diCenzo G.C."/>
            <person name="Bunk B."/>
            <person name="Sproeer C."/>
            <person name="Fruehling A."/>
            <person name="Neumann-Schaal M."/>
            <person name="Overmann J."/>
            <person name="Smalla K."/>
        </authorList>
    </citation>
    <scope>NUCLEOTIDE SEQUENCE [LARGE SCALE GENOMIC DNA]</scope>
    <source>
        <strain evidence="7">rho-6.2</strain>
        <plasmid evidence="6 7">unnamed1</plasmid>
    </source>
</reference>
<dbReference type="SUPFAM" id="SSF51679">
    <property type="entry name" value="Bacterial luciferase-like"/>
    <property type="match status" value="1"/>
</dbReference>
<keyword evidence="2" id="KW-0288">FMN</keyword>
<dbReference type="InterPro" id="IPR036661">
    <property type="entry name" value="Luciferase-like_sf"/>
</dbReference>
<dbReference type="GO" id="GO:0016491">
    <property type="term" value="F:oxidoreductase activity"/>
    <property type="evidence" value="ECO:0007669"/>
    <property type="project" value="UniProtKB-KW"/>
</dbReference>